<dbReference type="EMBL" id="LRGB01000593">
    <property type="protein sequence ID" value="KZS17737.1"/>
    <property type="molecule type" value="Genomic_DNA"/>
</dbReference>
<dbReference type="AlphaFoldDB" id="A0A0N8CNF4"/>
<name>A0A0N8CNF4_9CRUS</name>
<proteinExistence type="predicted"/>
<reference evidence="1 2" key="1">
    <citation type="submission" date="2016-03" db="EMBL/GenBank/DDBJ databases">
        <title>EvidentialGene: Evidence-directed Construction of Genes on Genomes.</title>
        <authorList>
            <person name="Gilbert D.G."/>
            <person name="Choi J.-H."/>
            <person name="Mockaitis K."/>
            <person name="Colbourne J."/>
            <person name="Pfrender M."/>
        </authorList>
    </citation>
    <scope>NUCLEOTIDE SEQUENCE [LARGE SCALE GENOMIC DNA]</scope>
    <source>
        <strain evidence="1 2">Xinb3</strain>
        <tissue evidence="1">Complete organism</tissue>
    </source>
</reference>
<protein>
    <submittedName>
        <fullName evidence="1">Uncharacterized protein</fullName>
    </submittedName>
</protein>
<dbReference type="Proteomes" id="UP000076858">
    <property type="component" value="Unassembled WGS sequence"/>
</dbReference>
<keyword evidence="2" id="KW-1185">Reference proteome</keyword>
<evidence type="ECO:0000313" key="1">
    <source>
        <dbReference type="EMBL" id="KZS17737.1"/>
    </source>
</evidence>
<accession>A0A0N8CNF4</accession>
<sequence length="61" mass="6603">MFLISLEGHIGGEKMIAKEVDGLKTIKAERADCSAFACSTGRLLLGSWSGLNSRLINFDVM</sequence>
<gene>
    <name evidence="1" type="ORF">APZ42_016230</name>
</gene>
<evidence type="ECO:0000313" key="2">
    <source>
        <dbReference type="Proteomes" id="UP000076858"/>
    </source>
</evidence>
<comment type="caution">
    <text evidence="1">The sequence shown here is derived from an EMBL/GenBank/DDBJ whole genome shotgun (WGS) entry which is preliminary data.</text>
</comment>
<organism evidence="1 2">
    <name type="scientific">Daphnia magna</name>
    <dbReference type="NCBI Taxonomy" id="35525"/>
    <lineage>
        <taxon>Eukaryota</taxon>
        <taxon>Metazoa</taxon>
        <taxon>Ecdysozoa</taxon>
        <taxon>Arthropoda</taxon>
        <taxon>Crustacea</taxon>
        <taxon>Branchiopoda</taxon>
        <taxon>Diplostraca</taxon>
        <taxon>Cladocera</taxon>
        <taxon>Anomopoda</taxon>
        <taxon>Daphniidae</taxon>
        <taxon>Daphnia</taxon>
    </lineage>
</organism>